<name>A0A2U2BBG1_9BACT</name>
<comment type="caution">
    <text evidence="14">The sequence shown here is derived from an EMBL/GenBank/DDBJ whole genome shotgun (WGS) entry which is preliminary data.</text>
</comment>
<dbReference type="GO" id="GO:0046654">
    <property type="term" value="P:tetrahydrofolate biosynthetic process"/>
    <property type="evidence" value="ECO:0007669"/>
    <property type="project" value="UniProtKB-UniPathway"/>
</dbReference>
<evidence type="ECO:0000256" key="4">
    <source>
        <dbReference type="ARBA" id="ARBA00016218"/>
    </source>
</evidence>
<dbReference type="Gene3D" id="3.30.70.560">
    <property type="entry name" value="7,8-Dihydro-6-hydroxymethylpterin-pyrophosphokinase HPPK"/>
    <property type="match status" value="1"/>
</dbReference>
<evidence type="ECO:0000256" key="7">
    <source>
        <dbReference type="ARBA" id="ARBA00022777"/>
    </source>
</evidence>
<comment type="similarity">
    <text evidence="2">Belongs to the HPPK family.</text>
</comment>
<evidence type="ECO:0000256" key="6">
    <source>
        <dbReference type="ARBA" id="ARBA00022741"/>
    </source>
</evidence>
<keyword evidence="6" id="KW-0547">Nucleotide-binding</keyword>
<dbReference type="PANTHER" id="PTHR43071">
    <property type="entry name" value="2-AMINO-4-HYDROXY-6-HYDROXYMETHYLDIHYDROPTERIDINE PYROPHOSPHOKINASE"/>
    <property type="match status" value="1"/>
</dbReference>
<dbReference type="PANTHER" id="PTHR43071:SF1">
    <property type="entry name" value="2-AMINO-4-HYDROXY-6-HYDROXYMETHYLDIHYDROPTERIDINE PYROPHOSPHOKINASE"/>
    <property type="match status" value="1"/>
</dbReference>
<dbReference type="GO" id="GO:0003848">
    <property type="term" value="F:2-amino-4-hydroxy-6-hydroxymethyldihydropteridine diphosphokinase activity"/>
    <property type="evidence" value="ECO:0007669"/>
    <property type="project" value="UniProtKB-EC"/>
</dbReference>
<evidence type="ECO:0000256" key="11">
    <source>
        <dbReference type="ARBA" id="ARBA00029766"/>
    </source>
</evidence>
<keyword evidence="8" id="KW-0067">ATP-binding</keyword>
<evidence type="ECO:0000256" key="12">
    <source>
        <dbReference type="ARBA" id="ARBA00033413"/>
    </source>
</evidence>
<evidence type="ECO:0000313" key="15">
    <source>
        <dbReference type="Proteomes" id="UP000244956"/>
    </source>
</evidence>
<dbReference type="OrthoDB" id="9808041at2"/>
<dbReference type="GO" id="GO:0046656">
    <property type="term" value="P:folic acid biosynthetic process"/>
    <property type="evidence" value="ECO:0007669"/>
    <property type="project" value="UniProtKB-KW"/>
</dbReference>
<evidence type="ECO:0000256" key="3">
    <source>
        <dbReference type="ARBA" id="ARBA00013253"/>
    </source>
</evidence>
<proteinExistence type="inferred from homology"/>
<dbReference type="GO" id="GO:0016301">
    <property type="term" value="F:kinase activity"/>
    <property type="evidence" value="ECO:0007669"/>
    <property type="project" value="UniProtKB-KW"/>
</dbReference>
<evidence type="ECO:0000256" key="10">
    <source>
        <dbReference type="ARBA" id="ARBA00029409"/>
    </source>
</evidence>
<keyword evidence="9" id="KW-0289">Folate biosynthesis</keyword>
<dbReference type="Proteomes" id="UP000244956">
    <property type="component" value="Unassembled WGS sequence"/>
</dbReference>
<keyword evidence="7 14" id="KW-0418">Kinase</keyword>
<accession>A0A2U2BBG1</accession>
<evidence type="ECO:0000256" key="9">
    <source>
        <dbReference type="ARBA" id="ARBA00022909"/>
    </source>
</evidence>
<evidence type="ECO:0000313" key="14">
    <source>
        <dbReference type="EMBL" id="PWE00412.1"/>
    </source>
</evidence>
<evidence type="ECO:0000256" key="8">
    <source>
        <dbReference type="ARBA" id="ARBA00022840"/>
    </source>
</evidence>
<dbReference type="CDD" id="cd00483">
    <property type="entry name" value="HPPK"/>
    <property type="match status" value="1"/>
</dbReference>
<evidence type="ECO:0000259" key="13">
    <source>
        <dbReference type="Pfam" id="PF01288"/>
    </source>
</evidence>
<dbReference type="SUPFAM" id="SSF55083">
    <property type="entry name" value="6-hydroxymethyl-7,8-dihydropterin pyrophosphokinase, HPPK"/>
    <property type="match status" value="1"/>
</dbReference>
<organism evidence="14 15">
    <name type="scientific">Marinilabilia rubra</name>
    <dbReference type="NCBI Taxonomy" id="2162893"/>
    <lineage>
        <taxon>Bacteria</taxon>
        <taxon>Pseudomonadati</taxon>
        <taxon>Bacteroidota</taxon>
        <taxon>Bacteroidia</taxon>
        <taxon>Marinilabiliales</taxon>
        <taxon>Marinilabiliaceae</taxon>
        <taxon>Marinilabilia</taxon>
    </lineage>
</organism>
<dbReference type="AlphaFoldDB" id="A0A2U2BBG1"/>
<dbReference type="NCBIfam" id="TIGR01498">
    <property type="entry name" value="folK"/>
    <property type="match status" value="1"/>
</dbReference>
<evidence type="ECO:0000256" key="5">
    <source>
        <dbReference type="ARBA" id="ARBA00022679"/>
    </source>
</evidence>
<dbReference type="EMBL" id="QEWP01000003">
    <property type="protein sequence ID" value="PWE00412.1"/>
    <property type="molecule type" value="Genomic_DNA"/>
</dbReference>
<gene>
    <name evidence="14" type="primary">folK</name>
    <name evidence="14" type="ORF">DDZ16_05620</name>
</gene>
<dbReference type="InterPro" id="IPR035907">
    <property type="entry name" value="Hppk_sf"/>
</dbReference>
<feature type="domain" description="7,8-dihydro-6-hydroxymethylpterin-pyrophosphokinase" evidence="13">
    <location>
        <begin position="6"/>
        <end position="134"/>
    </location>
</feature>
<dbReference type="EC" id="2.7.6.3" evidence="3"/>
<dbReference type="InterPro" id="IPR000550">
    <property type="entry name" value="Hppk"/>
</dbReference>
<comment type="function">
    <text evidence="10">Catalyzes the transfer of pyrophosphate from adenosine triphosphate (ATP) to 6-hydroxymethyl-7,8-dihydropterin, an enzymatic step in folate biosynthesis pathway.</text>
</comment>
<keyword evidence="15" id="KW-1185">Reference proteome</keyword>
<evidence type="ECO:0000256" key="2">
    <source>
        <dbReference type="ARBA" id="ARBA00005810"/>
    </source>
</evidence>
<dbReference type="GO" id="GO:0005524">
    <property type="term" value="F:ATP binding"/>
    <property type="evidence" value="ECO:0007669"/>
    <property type="project" value="UniProtKB-KW"/>
</dbReference>
<dbReference type="RefSeq" id="WP_109263451.1">
    <property type="nucleotide sequence ID" value="NZ_QEWP01000003.1"/>
</dbReference>
<comment type="pathway">
    <text evidence="1">Cofactor biosynthesis; tetrahydrofolate biosynthesis; 2-amino-4-hydroxy-6-hydroxymethyl-7,8-dihydropteridine diphosphate from 7,8-dihydroneopterin triphosphate: step 4/4.</text>
</comment>
<dbReference type="UniPathway" id="UPA00077">
    <property type="reaction ID" value="UER00155"/>
</dbReference>
<reference evidence="14 15" key="1">
    <citation type="submission" date="2018-05" db="EMBL/GenBank/DDBJ databases">
        <title>Marinilabilia rubrum sp. nov., isolated from saltern sediment.</title>
        <authorList>
            <person name="Zhang R."/>
        </authorList>
    </citation>
    <scope>NUCLEOTIDE SEQUENCE [LARGE SCALE GENOMIC DNA]</scope>
    <source>
        <strain evidence="14 15">WTE16</strain>
    </source>
</reference>
<keyword evidence="5" id="KW-0808">Transferase</keyword>
<sequence length="162" mass="18800">MPKVVLLLGGNQEKTREVFDMSIEVIRKEVGSVIELSGVYKSPPWGFDDPNWFFNQVLIVETTSSPFEVLRKTQQIEKQMGRKKKTTLHYEGRLIDIDILFFGDEVVATSDLQIPHPRLHLRRFTLEPLNELMPDYLHPVFKTRVDVLLEQCPDNSKVFVES</sequence>
<dbReference type="Pfam" id="PF01288">
    <property type="entry name" value="HPPK"/>
    <property type="match status" value="1"/>
</dbReference>
<evidence type="ECO:0000256" key="1">
    <source>
        <dbReference type="ARBA" id="ARBA00005051"/>
    </source>
</evidence>
<protein>
    <recommendedName>
        <fullName evidence="4">2-amino-4-hydroxy-6-hydroxymethyldihydropteridine pyrophosphokinase</fullName>
        <ecNumber evidence="3">2.7.6.3</ecNumber>
    </recommendedName>
    <alternativeName>
        <fullName evidence="11">6-hydroxymethyl-7,8-dihydropterin pyrophosphokinase</fullName>
    </alternativeName>
    <alternativeName>
        <fullName evidence="12">7,8-dihydro-6-hydroxymethylpterin-pyrophosphokinase</fullName>
    </alternativeName>
</protein>